<keyword evidence="2" id="KW-0813">Transport</keyword>
<dbReference type="InterPro" id="IPR038770">
    <property type="entry name" value="Na+/solute_symporter_sf"/>
</dbReference>
<feature type="transmembrane region" description="Helical" evidence="9">
    <location>
        <begin position="344"/>
        <end position="363"/>
    </location>
</feature>
<evidence type="ECO:0000256" key="5">
    <source>
        <dbReference type="ARBA" id="ARBA00022692"/>
    </source>
</evidence>
<feature type="transmembrane region" description="Helical" evidence="9">
    <location>
        <begin position="6"/>
        <end position="25"/>
    </location>
</feature>
<feature type="transmembrane region" description="Helical" evidence="9">
    <location>
        <begin position="170"/>
        <end position="188"/>
    </location>
</feature>
<evidence type="ECO:0000256" key="4">
    <source>
        <dbReference type="ARBA" id="ARBA00022475"/>
    </source>
</evidence>
<keyword evidence="6 9" id="KW-1133">Transmembrane helix</keyword>
<evidence type="ECO:0000256" key="3">
    <source>
        <dbReference type="ARBA" id="ARBA00022449"/>
    </source>
</evidence>
<feature type="transmembrane region" description="Helical" evidence="9">
    <location>
        <begin position="233"/>
        <end position="264"/>
    </location>
</feature>
<accession>A0A5C6UDP1</accession>
<dbReference type="EMBL" id="VOQR01000001">
    <property type="protein sequence ID" value="TXC70764.1"/>
    <property type="molecule type" value="Genomic_DNA"/>
</dbReference>
<dbReference type="InterPro" id="IPR006153">
    <property type="entry name" value="Cation/H_exchanger_TM"/>
</dbReference>
<evidence type="ECO:0000256" key="2">
    <source>
        <dbReference type="ARBA" id="ARBA00022448"/>
    </source>
</evidence>
<keyword evidence="5 9" id="KW-0812">Transmembrane</keyword>
<feature type="transmembrane region" description="Helical" evidence="9">
    <location>
        <begin position="32"/>
        <end position="51"/>
    </location>
</feature>
<feature type="transmembrane region" description="Helical" evidence="9">
    <location>
        <begin position="284"/>
        <end position="301"/>
    </location>
</feature>
<dbReference type="Proteomes" id="UP000321250">
    <property type="component" value="Unassembled WGS sequence"/>
</dbReference>
<proteinExistence type="predicted"/>
<evidence type="ECO:0000259" key="10">
    <source>
        <dbReference type="Pfam" id="PF00999"/>
    </source>
</evidence>
<feature type="domain" description="Cation/H+ exchanger transmembrane" evidence="10">
    <location>
        <begin position="17"/>
        <end position="398"/>
    </location>
</feature>
<feature type="transmembrane region" description="Helical" evidence="9">
    <location>
        <begin position="63"/>
        <end position="83"/>
    </location>
</feature>
<keyword evidence="3" id="KW-0050">Antiport</keyword>
<dbReference type="AlphaFoldDB" id="A0A5C6UDP1"/>
<evidence type="ECO:0000256" key="7">
    <source>
        <dbReference type="ARBA" id="ARBA00023065"/>
    </source>
</evidence>
<evidence type="ECO:0000256" key="6">
    <source>
        <dbReference type="ARBA" id="ARBA00022989"/>
    </source>
</evidence>
<feature type="transmembrane region" description="Helical" evidence="9">
    <location>
        <begin position="95"/>
        <end position="118"/>
    </location>
</feature>
<comment type="caution">
    <text evidence="11">The sequence shown here is derived from an EMBL/GenBank/DDBJ whole genome shotgun (WGS) entry which is preliminary data.</text>
</comment>
<organism evidence="11 12">
    <name type="scientific">Sphingomonas ginsenosidivorax</name>
    <dbReference type="NCBI Taxonomy" id="862135"/>
    <lineage>
        <taxon>Bacteria</taxon>
        <taxon>Pseudomonadati</taxon>
        <taxon>Pseudomonadota</taxon>
        <taxon>Alphaproteobacteria</taxon>
        <taxon>Sphingomonadales</taxon>
        <taxon>Sphingomonadaceae</taxon>
        <taxon>Sphingomonas</taxon>
    </lineage>
</organism>
<evidence type="ECO:0000313" key="12">
    <source>
        <dbReference type="Proteomes" id="UP000321250"/>
    </source>
</evidence>
<evidence type="ECO:0000256" key="8">
    <source>
        <dbReference type="ARBA" id="ARBA00023136"/>
    </source>
</evidence>
<feature type="transmembrane region" description="Helical" evidence="9">
    <location>
        <begin position="313"/>
        <end position="332"/>
    </location>
</feature>
<comment type="subcellular location">
    <subcellularLocation>
        <location evidence="1">Cell membrane</location>
        <topology evidence="1">Multi-pass membrane protein</topology>
    </subcellularLocation>
</comment>
<keyword evidence="4" id="KW-1003">Cell membrane</keyword>
<sequence length="409" mass="43740">MIDLSHESLLLGLGTMILIGAWLPLLLKRLPLSLPIVCLGLGALLSLTPWLRTNPDALSHNRILEELNETVVLIALMGAGLRLDRRFGWRRWGSTWRLLLFVMPLTMLPIFAVAHYAIGLSVAAALLLAGALAPTDPVLAADVQTGPPASGEDGETRFALTSEAGLNDGLAFPFILLALAIQTHDLDWGHWAMVDLFGDLAIGTAIGIAVGWVAGYLMFRLPAWKLSDTGDGLIAIGVTLFVYGFTTLIHGNGFVAVFVAALTIRSTRPDDDFHSAMAEFSGQIERLLLVVVMLILGWAIGRGLLAPLTWGGAALAAAIILVFRPVATLLGFISSTAKGPSKRLIGFFGIRGIGTLFYLQYAFNRGDFAESPQVWAIAGTTVLGSILIHGVSSTPLMAKADALREKPHH</sequence>
<dbReference type="GO" id="GO:1902600">
    <property type="term" value="P:proton transmembrane transport"/>
    <property type="evidence" value="ECO:0007669"/>
    <property type="project" value="InterPro"/>
</dbReference>
<dbReference type="PANTHER" id="PTHR32507">
    <property type="entry name" value="NA(+)/H(+) ANTIPORTER 1"/>
    <property type="match status" value="1"/>
</dbReference>
<feature type="transmembrane region" description="Helical" evidence="9">
    <location>
        <begin position="375"/>
        <end position="398"/>
    </location>
</feature>
<evidence type="ECO:0000313" key="11">
    <source>
        <dbReference type="EMBL" id="TXC70764.1"/>
    </source>
</evidence>
<protein>
    <submittedName>
        <fullName evidence="11">Sodium:proton exchanger</fullName>
    </submittedName>
</protein>
<dbReference type="PANTHER" id="PTHR32507:SF8">
    <property type="entry name" value="CNH1P"/>
    <property type="match status" value="1"/>
</dbReference>
<gene>
    <name evidence="11" type="ORF">FSB78_07290</name>
</gene>
<feature type="transmembrane region" description="Helical" evidence="9">
    <location>
        <begin position="200"/>
        <end position="221"/>
    </location>
</feature>
<keyword evidence="7" id="KW-0406">Ion transport</keyword>
<keyword evidence="8 9" id="KW-0472">Membrane</keyword>
<reference evidence="11 12" key="1">
    <citation type="journal article" date="2013" name="Antonie Van Leeuwenhoek">
        <title>Sphingomonas ginsenosidivorax sp. nov., with the ability to transform ginsenosides.</title>
        <authorList>
            <person name="Jin X.F."/>
            <person name="Kim J.K."/>
            <person name="Liu Q.M."/>
            <person name="Kang M.S."/>
            <person name="He D."/>
            <person name="Jin F.X."/>
            <person name="Kim S.C."/>
            <person name="Im W.T."/>
        </authorList>
    </citation>
    <scope>NUCLEOTIDE SEQUENCE [LARGE SCALE GENOMIC DNA]</scope>
    <source>
        <strain evidence="11 12">KHI67</strain>
    </source>
</reference>
<name>A0A5C6UDP1_9SPHN</name>
<keyword evidence="12" id="KW-1185">Reference proteome</keyword>
<dbReference type="GO" id="GO:0005886">
    <property type="term" value="C:plasma membrane"/>
    <property type="evidence" value="ECO:0007669"/>
    <property type="project" value="UniProtKB-SubCell"/>
</dbReference>
<dbReference type="GO" id="GO:0015297">
    <property type="term" value="F:antiporter activity"/>
    <property type="evidence" value="ECO:0007669"/>
    <property type="project" value="UniProtKB-KW"/>
</dbReference>
<dbReference type="RefSeq" id="WP_147081379.1">
    <property type="nucleotide sequence ID" value="NZ_VOQR01000001.1"/>
</dbReference>
<evidence type="ECO:0000256" key="1">
    <source>
        <dbReference type="ARBA" id="ARBA00004651"/>
    </source>
</evidence>
<dbReference type="Pfam" id="PF00999">
    <property type="entry name" value="Na_H_Exchanger"/>
    <property type="match status" value="1"/>
</dbReference>
<evidence type="ECO:0000256" key="9">
    <source>
        <dbReference type="SAM" id="Phobius"/>
    </source>
</evidence>
<dbReference type="Gene3D" id="1.20.1530.20">
    <property type="match status" value="1"/>
</dbReference>
<dbReference type="OrthoDB" id="9810860at2"/>